<dbReference type="Gene3D" id="2.60.40.150">
    <property type="entry name" value="C2 domain"/>
    <property type="match status" value="1"/>
</dbReference>
<dbReference type="EMBL" id="KN840807">
    <property type="protein sequence ID" value="KIP01369.1"/>
    <property type="molecule type" value="Genomic_DNA"/>
</dbReference>
<feature type="region of interest" description="Disordered" evidence="3">
    <location>
        <begin position="203"/>
        <end position="288"/>
    </location>
</feature>
<dbReference type="Proteomes" id="UP000053257">
    <property type="component" value="Unassembled WGS sequence"/>
</dbReference>
<dbReference type="InterPro" id="IPR035892">
    <property type="entry name" value="C2_domain_sf"/>
</dbReference>
<dbReference type="PROSITE" id="PS50004">
    <property type="entry name" value="C2"/>
    <property type="match status" value="1"/>
</dbReference>
<evidence type="ECO:0000256" key="2">
    <source>
        <dbReference type="ARBA" id="ARBA00022837"/>
    </source>
</evidence>
<keyword evidence="2" id="KW-0106">Calcium</keyword>
<evidence type="ECO:0000259" key="4">
    <source>
        <dbReference type="PROSITE" id="PS50004"/>
    </source>
</evidence>
<dbReference type="HOGENOM" id="CLU_862094_0_0_1"/>
<proteinExistence type="predicted"/>
<dbReference type="SUPFAM" id="SSF49562">
    <property type="entry name" value="C2 domain (Calcium/lipid-binding domain, CaLB)"/>
    <property type="match status" value="1"/>
</dbReference>
<gene>
    <name evidence="5" type="ORF">PHLGIDRAFT_113105</name>
</gene>
<evidence type="ECO:0000256" key="3">
    <source>
        <dbReference type="SAM" id="MobiDB-lite"/>
    </source>
</evidence>
<feature type="compositionally biased region" description="Polar residues" evidence="3">
    <location>
        <begin position="277"/>
        <end position="287"/>
    </location>
</feature>
<dbReference type="PANTHER" id="PTHR45911">
    <property type="entry name" value="C2 DOMAIN-CONTAINING PROTEIN"/>
    <property type="match status" value="1"/>
</dbReference>
<dbReference type="OrthoDB" id="67700at2759"/>
<accession>A0A0C3NA68</accession>
<evidence type="ECO:0000256" key="1">
    <source>
        <dbReference type="ARBA" id="ARBA00022723"/>
    </source>
</evidence>
<dbReference type="AlphaFoldDB" id="A0A0C3NA68"/>
<dbReference type="CDD" id="cd00030">
    <property type="entry name" value="C2"/>
    <property type="match status" value="1"/>
</dbReference>
<reference evidence="5 6" key="1">
    <citation type="journal article" date="2014" name="PLoS Genet.">
        <title>Analysis of the Phlebiopsis gigantea genome, transcriptome and secretome provides insight into its pioneer colonization strategies of wood.</title>
        <authorList>
            <person name="Hori C."/>
            <person name="Ishida T."/>
            <person name="Igarashi K."/>
            <person name="Samejima M."/>
            <person name="Suzuki H."/>
            <person name="Master E."/>
            <person name="Ferreira P."/>
            <person name="Ruiz-Duenas F.J."/>
            <person name="Held B."/>
            <person name="Canessa P."/>
            <person name="Larrondo L.F."/>
            <person name="Schmoll M."/>
            <person name="Druzhinina I.S."/>
            <person name="Kubicek C.P."/>
            <person name="Gaskell J.A."/>
            <person name="Kersten P."/>
            <person name="St John F."/>
            <person name="Glasner J."/>
            <person name="Sabat G."/>
            <person name="Splinter BonDurant S."/>
            <person name="Syed K."/>
            <person name="Yadav J."/>
            <person name="Mgbeahuruike A.C."/>
            <person name="Kovalchuk A."/>
            <person name="Asiegbu F.O."/>
            <person name="Lackner G."/>
            <person name="Hoffmeister D."/>
            <person name="Rencoret J."/>
            <person name="Gutierrez A."/>
            <person name="Sun H."/>
            <person name="Lindquist E."/>
            <person name="Barry K."/>
            <person name="Riley R."/>
            <person name="Grigoriev I.V."/>
            <person name="Henrissat B."/>
            <person name="Kues U."/>
            <person name="Berka R.M."/>
            <person name="Martinez A.T."/>
            <person name="Covert S.F."/>
            <person name="Blanchette R.A."/>
            <person name="Cullen D."/>
        </authorList>
    </citation>
    <scope>NUCLEOTIDE SEQUENCE [LARGE SCALE GENOMIC DNA]</scope>
    <source>
        <strain evidence="5 6">11061_1 CR5-6</strain>
    </source>
</reference>
<feature type="domain" description="C2" evidence="4">
    <location>
        <begin position="28"/>
        <end position="151"/>
    </location>
</feature>
<dbReference type="Pfam" id="PF00168">
    <property type="entry name" value="C2"/>
    <property type="match status" value="1"/>
</dbReference>
<keyword evidence="6" id="KW-1185">Reference proteome</keyword>
<dbReference type="SMART" id="SM00239">
    <property type="entry name" value="C2"/>
    <property type="match status" value="1"/>
</dbReference>
<organism evidence="5 6">
    <name type="scientific">Phlebiopsis gigantea (strain 11061_1 CR5-6)</name>
    <name type="common">White-rot fungus</name>
    <name type="synonym">Peniophora gigantea</name>
    <dbReference type="NCBI Taxonomy" id="745531"/>
    <lineage>
        <taxon>Eukaryota</taxon>
        <taxon>Fungi</taxon>
        <taxon>Dikarya</taxon>
        <taxon>Basidiomycota</taxon>
        <taxon>Agaricomycotina</taxon>
        <taxon>Agaricomycetes</taxon>
        <taxon>Polyporales</taxon>
        <taxon>Phanerochaetaceae</taxon>
        <taxon>Phlebiopsis</taxon>
    </lineage>
</organism>
<evidence type="ECO:0000313" key="6">
    <source>
        <dbReference type="Proteomes" id="UP000053257"/>
    </source>
</evidence>
<evidence type="ECO:0000313" key="5">
    <source>
        <dbReference type="EMBL" id="KIP01369.1"/>
    </source>
</evidence>
<protein>
    <recommendedName>
        <fullName evidence="4">C2 domain-containing protein</fullName>
    </recommendedName>
</protein>
<feature type="region of interest" description="Disordered" evidence="3">
    <location>
        <begin position="303"/>
        <end position="323"/>
    </location>
</feature>
<name>A0A0C3NA68_PHLG1</name>
<feature type="compositionally biased region" description="Acidic residues" evidence="3">
    <location>
        <begin position="227"/>
        <end position="250"/>
    </location>
</feature>
<keyword evidence="1" id="KW-0479">Metal-binding</keyword>
<dbReference type="GO" id="GO:0046872">
    <property type="term" value="F:metal ion binding"/>
    <property type="evidence" value="ECO:0007669"/>
    <property type="project" value="UniProtKB-KW"/>
</dbReference>
<sequence length="323" mass="35232">MVRAPKALKIGKAALKTAARLPQRVSSGRGSGRNTFQPLPGESPVVVLRVQVLGCRDLLAKDRNGASDPFVVVSVLNDRHHTPVAKRNVNPTYNPKEATFDFPIYRSLAERLGVVELVIWDKDTFKKDYLGEAAIPLEDWFRDDNAYPFDDPNNKPYTFNVVSTRHSTPPTGTIQVKLGFVQPPDVIAPRDFADIHDELVTSSRPSLVSAPPTEGIGTIRSNQGGPEFEDDGLSSDEDDLTDDVDYDDELSTLSRRRVGPYESPSASGPPSPELSDAQMTPTASSVMKTPVLASSAGSIKVRSPSFTKKFLRRPGAKRSSSLD</sequence>
<dbReference type="InterPro" id="IPR000008">
    <property type="entry name" value="C2_dom"/>
</dbReference>
<feature type="non-terminal residue" evidence="5">
    <location>
        <position position="323"/>
    </location>
</feature>
<dbReference type="STRING" id="745531.A0A0C3NA68"/>